<dbReference type="AlphaFoldDB" id="A0AAE1XUW9"/>
<gene>
    <name evidence="5" type="ORF">Salat_2260700</name>
</gene>
<evidence type="ECO:0000256" key="3">
    <source>
        <dbReference type="ARBA" id="ARBA00026138"/>
    </source>
</evidence>
<dbReference type="Proteomes" id="UP001293254">
    <property type="component" value="Unassembled WGS sequence"/>
</dbReference>
<dbReference type="EMBL" id="JACGWO010000009">
    <property type="protein sequence ID" value="KAK4418479.1"/>
    <property type="molecule type" value="Genomic_DNA"/>
</dbReference>
<reference evidence="5" key="2">
    <citation type="journal article" date="2024" name="Plant">
        <title>Genomic evolution and insights into agronomic trait innovations of Sesamum species.</title>
        <authorList>
            <person name="Miao H."/>
            <person name="Wang L."/>
            <person name="Qu L."/>
            <person name="Liu H."/>
            <person name="Sun Y."/>
            <person name="Le M."/>
            <person name="Wang Q."/>
            <person name="Wei S."/>
            <person name="Zheng Y."/>
            <person name="Lin W."/>
            <person name="Duan Y."/>
            <person name="Cao H."/>
            <person name="Xiong S."/>
            <person name="Wang X."/>
            <person name="Wei L."/>
            <person name="Li C."/>
            <person name="Ma Q."/>
            <person name="Ju M."/>
            <person name="Zhao R."/>
            <person name="Li G."/>
            <person name="Mu C."/>
            <person name="Tian Q."/>
            <person name="Mei H."/>
            <person name="Zhang T."/>
            <person name="Gao T."/>
            <person name="Zhang H."/>
        </authorList>
    </citation>
    <scope>NUCLEOTIDE SEQUENCE</scope>
    <source>
        <strain evidence="5">3651</strain>
    </source>
</reference>
<dbReference type="PANTHER" id="PTHR38366:SF1">
    <property type="entry name" value="PROTEIN TILLER ANGLE CONTROL 1"/>
    <property type="match status" value="1"/>
</dbReference>
<protein>
    <recommendedName>
        <fullName evidence="3">Protein TILLER ANGLE CONTROL 1</fullName>
    </recommendedName>
</protein>
<evidence type="ECO:0000313" key="6">
    <source>
        <dbReference type="Proteomes" id="UP001293254"/>
    </source>
</evidence>
<keyword evidence="1" id="KW-0341">Growth regulation</keyword>
<comment type="similarity">
    <text evidence="2">Belongs to the TAC family.</text>
</comment>
<evidence type="ECO:0000256" key="2">
    <source>
        <dbReference type="ARBA" id="ARBA00025796"/>
    </source>
</evidence>
<evidence type="ECO:0000313" key="5">
    <source>
        <dbReference type="EMBL" id="KAK4418479.1"/>
    </source>
</evidence>
<feature type="region of interest" description="Disordered" evidence="4">
    <location>
        <begin position="195"/>
        <end position="214"/>
    </location>
</feature>
<dbReference type="PANTHER" id="PTHR38366">
    <property type="entry name" value="NAD-DEPENDENT PROTEIN DEACETYLASE HST1-LIKE PROTEIN"/>
    <property type="match status" value="1"/>
</dbReference>
<organism evidence="5 6">
    <name type="scientific">Sesamum alatum</name>
    <dbReference type="NCBI Taxonomy" id="300844"/>
    <lineage>
        <taxon>Eukaryota</taxon>
        <taxon>Viridiplantae</taxon>
        <taxon>Streptophyta</taxon>
        <taxon>Embryophyta</taxon>
        <taxon>Tracheophyta</taxon>
        <taxon>Spermatophyta</taxon>
        <taxon>Magnoliopsida</taxon>
        <taxon>eudicotyledons</taxon>
        <taxon>Gunneridae</taxon>
        <taxon>Pentapetalae</taxon>
        <taxon>asterids</taxon>
        <taxon>lamiids</taxon>
        <taxon>Lamiales</taxon>
        <taxon>Pedaliaceae</taxon>
        <taxon>Sesamum</taxon>
    </lineage>
</organism>
<dbReference type="InterPro" id="IPR044989">
    <property type="entry name" value="TAC1"/>
</dbReference>
<dbReference type="GO" id="GO:0001763">
    <property type="term" value="P:morphogenesis of a branching structure"/>
    <property type="evidence" value="ECO:0007669"/>
    <property type="project" value="InterPro"/>
</dbReference>
<reference evidence="5" key="1">
    <citation type="submission" date="2020-06" db="EMBL/GenBank/DDBJ databases">
        <authorList>
            <person name="Li T."/>
            <person name="Hu X."/>
            <person name="Zhang T."/>
            <person name="Song X."/>
            <person name="Zhang H."/>
            <person name="Dai N."/>
            <person name="Sheng W."/>
            <person name="Hou X."/>
            <person name="Wei L."/>
        </authorList>
    </citation>
    <scope>NUCLEOTIDE SEQUENCE</scope>
    <source>
        <strain evidence="5">3651</strain>
        <tissue evidence="5">Leaf</tissue>
    </source>
</reference>
<evidence type="ECO:0000256" key="4">
    <source>
        <dbReference type="SAM" id="MobiDB-lite"/>
    </source>
</evidence>
<proteinExistence type="inferred from homology"/>
<name>A0AAE1XUW9_9LAMI</name>
<accession>A0AAE1XUW9</accession>
<sequence length="346" mass="39310">MKIFNWVHRKFNHKDGLAEINAKKSGVDVAENINQFEIESAFSSYNVFDGWKGGGGGILSIGTFGYDPLLKDDNIEESHVLTSFYESSEKEQLPSSSLLLDDDQFDYENSCDDDHITSDSEDDEEEVTPLMVYAAYNNNVHDDYQGLMETLIINPPTSHVISPKDDHHKYTKKQRTTLAELFYADSEQEKQLTTTTSQIIKDKKSLSSSSSSSNYKHGLSFAKKLLLNGDDAARPIHKLHRLIGRMLKRKIHPDVREVGLDNNISTITTTKLDLLETDCEFASLLSTHQEEKKMSQAVAGSSSSMIPFFDGDEYQYWKIKMRHFLRLNDYGLQSRRASMSLKVKPE</sequence>
<keyword evidence="6" id="KW-1185">Reference proteome</keyword>
<evidence type="ECO:0000256" key="1">
    <source>
        <dbReference type="ARBA" id="ARBA00022604"/>
    </source>
</evidence>
<comment type="caution">
    <text evidence="5">The sequence shown here is derived from an EMBL/GenBank/DDBJ whole genome shotgun (WGS) entry which is preliminary data.</text>
</comment>